<evidence type="ECO:0000313" key="6">
    <source>
        <dbReference type="Proteomes" id="UP000243024"/>
    </source>
</evidence>
<accession>A0A132MGW8</accession>
<dbReference type="Gene3D" id="3.40.1670.10">
    <property type="entry name" value="UbiD C-terminal domain-like"/>
    <property type="match status" value="1"/>
</dbReference>
<dbReference type="Pfam" id="PF20695">
    <property type="entry name" value="UbiD_N"/>
    <property type="match status" value="1"/>
</dbReference>
<dbReference type="InterPro" id="IPR048304">
    <property type="entry name" value="UbiD_Rift_dom"/>
</dbReference>
<dbReference type="PANTHER" id="PTHR30108:SF7">
    <property type="entry name" value="3-POLYPRENYL-4-HYDROXYBENZOATE DECARBOXYLASE"/>
    <property type="match status" value="1"/>
</dbReference>
<dbReference type="OrthoDB" id="9809841at2"/>
<dbReference type="Proteomes" id="UP000243024">
    <property type="component" value="Unassembled WGS sequence"/>
</dbReference>
<dbReference type="InterPro" id="IPR049381">
    <property type="entry name" value="UbiD-like_C"/>
</dbReference>
<dbReference type="PANTHER" id="PTHR30108">
    <property type="entry name" value="3-OCTAPRENYL-4-HYDROXYBENZOATE CARBOXY-LYASE-RELATED"/>
    <property type="match status" value="1"/>
</dbReference>
<dbReference type="STRING" id="1484.SA87_01405"/>
<dbReference type="SUPFAM" id="SSF143968">
    <property type="entry name" value="UbiD C-terminal domain-like"/>
    <property type="match status" value="2"/>
</dbReference>
<evidence type="ECO:0000313" key="4">
    <source>
        <dbReference type="EMBL" id="OAR03415.1"/>
    </source>
</evidence>
<reference evidence="5 7" key="2">
    <citation type="submission" date="2017-08" db="EMBL/GenBank/DDBJ databases">
        <title>Burning lignite coal seam in the remote Altai Mountains harbors a hydrogen-driven thermophilic microbial community.</title>
        <authorList>
            <person name="Kadnikov V.V."/>
            <person name="Mardanov A.V."/>
            <person name="Ivasenko D."/>
            <person name="Beletsky A.V."/>
            <person name="Karnachuk O.V."/>
            <person name="Ravin N.V."/>
        </authorList>
    </citation>
    <scope>NUCLEOTIDE SEQUENCE [LARGE SCALE GENOMIC DNA]</scope>
    <source>
        <strain evidence="5">AL33</strain>
    </source>
</reference>
<keyword evidence="6" id="KW-1185">Reference proteome</keyword>
<evidence type="ECO:0000259" key="3">
    <source>
        <dbReference type="Pfam" id="PF20696"/>
    </source>
</evidence>
<feature type="domain" description="3-octaprenyl-4-hydroxybenzoate carboxy-lyase-like Rift-related" evidence="1">
    <location>
        <begin position="118"/>
        <end position="316"/>
    </location>
</feature>
<feature type="domain" description="3-octaprenyl-4-hydroxybenzoate carboxy-lyase-like N-terminal" evidence="2">
    <location>
        <begin position="9"/>
        <end position="88"/>
    </location>
</feature>
<sequence length="591" mass="65503">MYANLRSFLQALEADGELVRIAAPVDPKLELAEIHRRIVAEGGPALWFERVKGSPYPVVTNLFGTPRRLERAFGRRPEALVRRLAEALPALFSPSAKALWNLRDLAGELFFRTGLKMVPPEKAPVAAVRDDDFDLTTLPALTSWPEDGGPFLTLPLVYTEHPETKAGNLGIYRMQIFGPRRTGMHWQIHKGGGFHHHVAEARGEPLPATVFLGGPPALIVAAVAPLPEGVPELLFASLLLGGRLARTRVDGAPHPLVAEAEFALVGEVPPHERTPEGPFGDHYGYYSLVHDFPVFHLKRVFRRKDALFPATVVGKPVQEDYWIGEYLQRLLQPLFPFVMPGVRDLWSYAETGFHALAGAVVRESYPREALAHALRILGEGQLTLTKFLLVTDTPVDLRDARATFTAVLSRFRPERDLVIFAETAMDTLDYTGRRFNHGSKAILLGTGDPVRTLPAAYDGPPLPGAAALRVFSPGVLVLSGRPYAGAEDWPRRLLAEAETNEALRAFPLVVLVDDARAAVRDQTAFLWTVFTRFDPAYDLHAPTIVGHNRLGFALPIVIDARMKPFYPGTVEPDPETKALVDRRWREYFPGR</sequence>
<proteinExistence type="predicted"/>
<dbReference type="RefSeq" id="WP_066203153.1">
    <property type="nucleotide sequence ID" value="NZ_CBCSAS010000018.1"/>
</dbReference>
<dbReference type="EMBL" id="PEBV01000008">
    <property type="protein sequence ID" value="PTQ53960.1"/>
    <property type="molecule type" value="Genomic_DNA"/>
</dbReference>
<dbReference type="GO" id="GO:0005737">
    <property type="term" value="C:cytoplasm"/>
    <property type="evidence" value="ECO:0007669"/>
    <property type="project" value="TreeGrafter"/>
</dbReference>
<dbReference type="Proteomes" id="UP000244180">
    <property type="component" value="Unassembled WGS sequence"/>
</dbReference>
<dbReference type="Pfam" id="PF01977">
    <property type="entry name" value="UbiD"/>
    <property type="match status" value="1"/>
</dbReference>
<evidence type="ECO:0000259" key="2">
    <source>
        <dbReference type="Pfam" id="PF20695"/>
    </source>
</evidence>
<gene>
    <name evidence="5" type="ORF">HSCHL_1113</name>
    <name evidence="4" type="ORF">SA87_01405</name>
</gene>
<organism evidence="5 7">
    <name type="scientific">Hydrogenibacillus schlegelii</name>
    <name type="common">Bacillus schlegelii</name>
    <dbReference type="NCBI Taxonomy" id="1484"/>
    <lineage>
        <taxon>Bacteria</taxon>
        <taxon>Bacillati</taxon>
        <taxon>Bacillota</taxon>
        <taxon>Bacilli</taxon>
        <taxon>Bacillales</taxon>
        <taxon>Bacillales Family X. Incertae Sedis</taxon>
        <taxon>Hydrogenibacillus</taxon>
    </lineage>
</organism>
<dbReference type="GO" id="GO:0016831">
    <property type="term" value="F:carboxy-lyase activity"/>
    <property type="evidence" value="ECO:0007669"/>
    <property type="project" value="InterPro"/>
</dbReference>
<reference evidence="4 6" key="1">
    <citation type="submission" date="2015-09" db="EMBL/GenBank/DDBJ databases">
        <title>Draft genome sequence of Hydrogenibacillus schlegelii DSM 2000.</title>
        <authorList>
            <person name="Hemp J."/>
        </authorList>
    </citation>
    <scope>NUCLEOTIDE SEQUENCE [LARGE SCALE GENOMIC DNA]</scope>
    <source>
        <strain evidence="4 6">MA 48</strain>
    </source>
</reference>
<protein>
    <submittedName>
        <fullName evidence="5">3-polyprenyl-4-hydroxybenzoate carboxy-lyase</fullName>
    </submittedName>
    <submittedName>
        <fullName evidence="4">4-hydroxybenzoate decarboxylase</fullName>
    </submittedName>
</protein>
<dbReference type="EMBL" id="JXBB01000060">
    <property type="protein sequence ID" value="OAR03415.1"/>
    <property type="molecule type" value="Genomic_DNA"/>
</dbReference>
<evidence type="ECO:0000259" key="1">
    <source>
        <dbReference type="Pfam" id="PF01977"/>
    </source>
</evidence>
<dbReference type="InterPro" id="IPR049383">
    <property type="entry name" value="UbiD-like_N"/>
</dbReference>
<dbReference type="NCBIfam" id="TIGR00148">
    <property type="entry name" value="UbiD family decarboxylase"/>
    <property type="match status" value="1"/>
</dbReference>
<dbReference type="InterPro" id="IPR002830">
    <property type="entry name" value="UbiD"/>
</dbReference>
<keyword evidence="5" id="KW-0456">Lyase</keyword>
<feature type="domain" description="3-octaprenyl-4-hydroxybenzoate carboxy-lyase-like C-terminal" evidence="3">
    <location>
        <begin position="322"/>
        <end position="443"/>
    </location>
</feature>
<evidence type="ECO:0000313" key="7">
    <source>
        <dbReference type="Proteomes" id="UP000244180"/>
    </source>
</evidence>
<dbReference type="SUPFAM" id="SSF50475">
    <property type="entry name" value="FMN-binding split barrel"/>
    <property type="match status" value="1"/>
</dbReference>
<dbReference type="AlphaFoldDB" id="A0A132MGW8"/>
<comment type="caution">
    <text evidence="5">The sequence shown here is derived from an EMBL/GenBank/DDBJ whole genome shotgun (WGS) entry which is preliminary data.</text>
</comment>
<name>A0A132MGW8_HYDSH</name>
<evidence type="ECO:0000313" key="5">
    <source>
        <dbReference type="EMBL" id="PTQ53960.1"/>
    </source>
</evidence>
<dbReference type="Pfam" id="PF20696">
    <property type="entry name" value="UbiD_C"/>
    <property type="match status" value="1"/>
</dbReference>